<name>A0A370NV99_9BURK</name>
<keyword evidence="2" id="KW-0812">Transmembrane</keyword>
<feature type="transmembrane region" description="Helical" evidence="2">
    <location>
        <begin position="144"/>
        <end position="166"/>
    </location>
</feature>
<dbReference type="AlphaFoldDB" id="A0A370NV99"/>
<feature type="compositionally biased region" description="Low complexity" evidence="1">
    <location>
        <begin position="183"/>
        <end position="206"/>
    </location>
</feature>
<keyword evidence="2" id="KW-1133">Transmembrane helix</keyword>
<evidence type="ECO:0000256" key="2">
    <source>
        <dbReference type="SAM" id="Phobius"/>
    </source>
</evidence>
<gene>
    <name evidence="3" type="ORF">DN412_14335</name>
</gene>
<sequence>MSAADRFIAGEDRLSALLRALPAYAPSDALAASVHAAARAAQQEADLRRASATGLPFPAPPTLAAAVLEEAARLQAAQAVRRDATLARVASGEAAEVVLGAPVSPAASAWLQAQATASEQETAPNAAQQAARSSLTRAARARRWWRSLGLVASVAAVAGLTTSIVLRQIDDGALMPVPTSEMSAPAPAPSTEASPAPSPEAAAAAPANPPPPAAKAAPPPRREARRAPASEDEPRSSMPAERSAARESVMDSQASAQFTQAPSPAAPAAPALAAVPPAPADAVLAEAAPAPPPLPAPAAQAGFARQAAPPAMAARAPAAVAASAVHAMTVSTQDDPAAMATRLGTGTPLRLWAAEPDNAEIREWAERLWQSMPAAQRPPVPYAVQADRTLAPGQVRIELRREMPQDAPR</sequence>
<accession>A0A370NV99</accession>
<keyword evidence="4" id="KW-1185">Reference proteome</keyword>
<evidence type="ECO:0000313" key="4">
    <source>
        <dbReference type="Proteomes" id="UP000255165"/>
    </source>
</evidence>
<evidence type="ECO:0000313" key="3">
    <source>
        <dbReference type="EMBL" id="RDK09516.1"/>
    </source>
</evidence>
<dbReference type="EMBL" id="QKWJ01000015">
    <property type="protein sequence ID" value="RDK09516.1"/>
    <property type="molecule type" value="Genomic_DNA"/>
</dbReference>
<keyword evidence="2" id="KW-0472">Membrane</keyword>
<proteinExistence type="predicted"/>
<comment type="caution">
    <text evidence="3">The sequence shown here is derived from an EMBL/GenBank/DDBJ whole genome shotgun (WGS) entry which is preliminary data.</text>
</comment>
<feature type="compositionally biased region" description="Pro residues" evidence="1">
    <location>
        <begin position="207"/>
        <end position="219"/>
    </location>
</feature>
<evidence type="ECO:0000256" key="1">
    <source>
        <dbReference type="SAM" id="MobiDB-lite"/>
    </source>
</evidence>
<dbReference type="Proteomes" id="UP000255165">
    <property type="component" value="Unassembled WGS sequence"/>
</dbReference>
<feature type="compositionally biased region" description="Basic and acidic residues" evidence="1">
    <location>
        <begin position="220"/>
        <end position="235"/>
    </location>
</feature>
<reference evidence="4" key="1">
    <citation type="submission" date="2018-06" db="EMBL/GenBank/DDBJ databases">
        <authorList>
            <person name="Feng T."/>
            <person name="Jeon C.O."/>
        </authorList>
    </citation>
    <scope>NUCLEOTIDE SEQUENCE [LARGE SCALE GENOMIC DNA]</scope>
    <source>
        <strain evidence="4">S23</strain>
    </source>
</reference>
<dbReference type="RefSeq" id="WP_115212253.1">
    <property type="nucleotide sequence ID" value="NZ_QKWJ01000015.1"/>
</dbReference>
<organism evidence="3 4">
    <name type="scientific">Cupriavidus lacunae</name>
    <dbReference type="NCBI Taxonomy" id="2666307"/>
    <lineage>
        <taxon>Bacteria</taxon>
        <taxon>Pseudomonadati</taxon>
        <taxon>Pseudomonadota</taxon>
        <taxon>Betaproteobacteria</taxon>
        <taxon>Burkholderiales</taxon>
        <taxon>Burkholderiaceae</taxon>
        <taxon>Cupriavidus</taxon>
    </lineage>
</organism>
<protein>
    <submittedName>
        <fullName evidence="3">Uncharacterized protein</fullName>
    </submittedName>
</protein>
<feature type="region of interest" description="Disordered" evidence="1">
    <location>
        <begin position="177"/>
        <end position="272"/>
    </location>
</feature>
<feature type="compositionally biased region" description="Low complexity" evidence="1">
    <location>
        <begin position="254"/>
        <end position="272"/>
    </location>
</feature>